<dbReference type="KEGG" id="psco:LY89DRAFT_752603"/>
<dbReference type="SMART" id="SM00066">
    <property type="entry name" value="GAL4"/>
    <property type="match status" value="1"/>
</dbReference>
<dbReference type="EMBL" id="KQ947420">
    <property type="protein sequence ID" value="KUJ14533.1"/>
    <property type="molecule type" value="Genomic_DNA"/>
</dbReference>
<dbReference type="GO" id="GO:0006351">
    <property type="term" value="P:DNA-templated transcription"/>
    <property type="evidence" value="ECO:0007669"/>
    <property type="project" value="InterPro"/>
</dbReference>
<dbReference type="GO" id="GO:0008270">
    <property type="term" value="F:zinc ion binding"/>
    <property type="evidence" value="ECO:0007669"/>
    <property type="project" value="InterPro"/>
</dbReference>
<feature type="region of interest" description="Disordered" evidence="3">
    <location>
        <begin position="70"/>
        <end position="101"/>
    </location>
</feature>
<dbReference type="SMART" id="SM00906">
    <property type="entry name" value="Fungal_trans"/>
    <property type="match status" value="1"/>
</dbReference>
<proteinExistence type="predicted"/>
<feature type="region of interest" description="Disordered" evidence="3">
    <location>
        <begin position="201"/>
        <end position="236"/>
    </location>
</feature>
<dbReference type="Proteomes" id="UP000070700">
    <property type="component" value="Unassembled WGS sequence"/>
</dbReference>
<evidence type="ECO:0000313" key="6">
    <source>
        <dbReference type="Proteomes" id="UP000070700"/>
    </source>
</evidence>
<dbReference type="PROSITE" id="PS50048">
    <property type="entry name" value="ZN2_CY6_FUNGAL_2"/>
    <property type="match status" value="1"/>
</dbReference>
<evidence type="ECO:0000259" key="4">
    <source>
        <dbReference type="PROSITE" id="PS50048"/>
    </source>
</evidence>
<dbReference type="RefSeq" id="XP_018068888.1">
    <property type="nucleotide sequence ID" value="XM_018221252.1"/>
</dbReference>
<feature type="compositionally biased region" description="Basic residues" evidence="3">
    <location>
        <begin position="1"/>
        <end position="12"/>
    </location>
</feature>
<dbReference type="InterPro" id="IPR001138">
    <property type="entry name" value="Zn2Cys6_DnaBD"/>
</dbReference>
<reference evidence="5 6" key="1">
    <citation type="submission" date="2015-10" db="EMBL/GenBank/DDBJ databases">
        <title>Full genome of DAOMC 229536 Phialocephala scopiformis, a fungal endophyte of spruce producing the potent anti-insectan compound rugulosin.</title>
        <authorList>
            <consortium name="DOE Joint Genome Institute"/>
            <person name="Walker A.K."/>
            <person name="Frasz S.L."/>
            <person name="Seifert K.A."/>
            <person name="Miller J.D."/>
            <person name="Mondo S.J."/>
            <person name="Labutti K."/>
            <person name="Lipzen A."/>
            <person name="Dockter R."/>
            <person name="Kennedy M."/>
            <person name="Grigoriev I.V."/>
            <person name="Spatafora J.W."/>
        </authorList>
    </citation>
    <scope>NUCLEOTIDE SEQUENCE [LARGE SCALE GENOMIC DNA]</scope>
    <source>
        <strain evidence="5 6">CBS 120377</strain>
    </source>
</reference>
<dbReference type="InterPro" id="IPR007219">
    <property type="entry name" value="XnlR_reg_dom"/>
</dbReference>
<sequence>MSSQRRRGRGKRPRDESPHSTTHQGFTTDTHQSESTLSYSDSGVYQGQSLQSPISIGPAFSQAQILSPRNVTHAPPGKVAIPALRQPQVADSSQDHKKGRTSHACDHCRKAKAGCTGGQPCVRCKNANISCVYGDGKRDRERKKLSQLSNEANTLNQHNLDIIEALRRIQLNTTLSSESMRTAINEVLSMTPPTHNSLTEVEEAPLGSSQFSPEPEELEGEDQDSDVGSTGSLDAVNVDTDRDETRATGHLGKASAVAWAKRTAQECDTKSQKKTALGTHETGYTLASYHTEDDDVEFIDLSNVSAFDWPDYEAANTLVGLYFDSVHSILPLLDRQQFTTRYNNFARGTMNLSSDDSVWLGSLNLVFAIGAVYGQLTKRHDRGNHQDHLFYFKRAKMLCLDDDLLFRDARVSTCRMLGLLCFYFISTCRLNRAWTICGLAIRQAITLGLQVRSHVEGLSDYEKEQRVRLWWALYTLECLLNELTGRPSCVSDQDISAPLPINMNEDEFDSSSFISERSSFSSHFSHRASKDSRGSDTRPTATYQMPTGIAQALIYKFPPLSLPTTTSTYFIYRIQLCIVAHEVVTQLYCAATTKAKWSEVQDTIRRIDRRLLSWCDTLPQEFSIIFDKWTEPDWNDPYIFQRLGLAMIFNSSRMILYRPCLCRFERRVESHSKRSQDFNQEGAEKCIHSARTMISLMHWSASSVEKLYAITPWWNTLHYLCEALSVLMLEMAFQAQHLPNEAAYILDDAKSGIRWLRTMAGESVSARKAWEIFDCLIRLVAPMISWSVFDMPTEAPIPAGYNYGRFTSAAAMPSRRLNAANLHEFQSGSNIVDQPAATTAWNQDQNFVAFSAPSDEQAGFGFAGGGQGFEQVRNPLDHGTAVELFGSIGRVHGHYDEPWQHMFGGGGGGGGEEIEESGVGEPDQGIIGPGGFEGFGGQGQEEGGVGF</sequence>
<keyword evidence="1" id="KW-0479">Metal-binding</keyword>
<evidence type="ECO:0000256" key="1">
    <source>
        <dbReference type="ARBA" id="ARBA00022723"/>
    </source>
</evidence>
<evidence type="ECO:0000256" key="3">
    <source>
        <dbReference type="SAM" id="MobiDB-lite"/>
    </source>
</evidence>
<dbReference type="CDD" id="cd12148">
    <property type="entry name" value="fungal_TF_MHR"/>
    <property type="match status" value="1"/>
</dbReference>
<feature type="compositionally biased region" description="Acidic residues" evidence="3">
    <location>
        <begin position="214"/>
        <end position="225"/>
    </location>
</feature>
<keyword evidence="2" id="KW-0539">Nucleus</keyword>
<dbReference type="Pfam" id="PF04082">
    <property type="entry name" value="Fungal_trans"/>
    <property type="match status" value="1"/>
</dbReference>
<dbReference type="PROSITE" id="PS00463">
    <property type="entry name" value="ZN2_CY6_FUNGAL_1"/>
    <property type="match status" value="1"/>
</dbReference>
<dbReference type="AlphaFoldDB" id="A0A194X2X2"/>
<dbReference type="GO" id="GO:0000981">
    <property type="term" value="F:DNA-binding transcription factor activity, RNA polymerase II-specific"/>
    <property type="evidence" value="ECO:0007669"/>
    <property type="project" value="InterPro"/>
</dbReference>
<dbReference type="PANTHER" id="PTHR47654">
    <property type="entry name" value="ZN(II)2CYS6 TRANSCRIPTION FACTOR (EUROFUNG)-RELATED"/>
    <property type="match status" value="1"/>
</dbReference>
<dbReference type="SUPFAM" id="SSF57701">
    <property type="entry name" value="Zn2/Cys6 DNA-binding domain"/>
    <property type="match status" value="1"/>
</dbReference>
<dbReference type="CDD" id="cd00067">
    <property type="entry name" value="GAL4"/>
    <property type="match status" value="1"/>
</dbReference>
<gene>
    <name evidence="5" type="ORF">LY89DRAFT_752603</name>
</gene>
<dbReference type="Gene3D" id="4.10.240.10">
    <property type="entry name" value="Zn(2)-C6 fungal-type DNA-binding domain"/>
    <property type="match status" value="1"/>
</dbReference>
<dbReference type="OrthoDB" id="5296287at2759"/>
<dbReference type="InParanoid" id="A0A194X2X2"/>
<evidence type="ECO:0000256" key="2">
    <source>
        <dbReference type="ARBA" id="ARBA00023242"/>
    </source>
</evidence>
<organism evidence="5 6">
    <name type="scientific">Mollisia scopiformis</name>
    <name type="common">Conifer needle endophyte fungus</name>
    <name type="synonym">Phialocephala scopiformis</name>
    <dbReference type="NCBI Taxonomy" id="149040"/>
    <lineage>
        <taxon>Eukaryota</taxon>
        <taxon>Fungi</taxon>
        <taxon>Dikarya</taxon>
        <taxon>Ascomycota</taxon>
        <taxon>Pezizomycotina</taxon>
        <taxon>Leotiomycetes</taxon>
        <taxon>Helotiales</taxon>
        <taxon>Mollisiaceae</taxon>
        <taxon>Mollisia</taxon>
    </lineage>
</organism>
<dbReference type="InterPro" id="IPR036864">
    <property type="entry name" value="Zn2-C6_fun-type_DNA-bd_sf"/>
</dbReference>
<dbReference type="GO" id="GO:0003677">
    <property type="term" value="F:DNA binding"/>
    <property type="evidence" value="ECO:0007669"/>
    <property type="project" value="InterPro"/>
</dbReference>
<evidence type="ECO:0000313" key="5">
    <source>
        <dbReference type="EMBL" id="KUJ14533.1"/>
    </source>
</evidence>
<protein>
    <recommendedName>
        <fullName evidence="4">Zn(2)-C6 fungal-type domain-containing protein</fullName>
    </recommendedName>
</protein>
<feature type="compositionally biased region" description="Polar residues" evidence="3">
    <location>
        <begin position="19"/>
        <end position="44"/>
    </location>
</feature>
<feature type="domain" description="Zn(2)-C6 fungal-type" evidence="4">
    <location>
        <begin position="104"/>
        <end position="133"/>
    </location>
</feature>
<dbReference type="PANTHER" id="PTHR47654:SF5">
    <property type="entry name" value="TRANSCRIPTION FACTOR DOMAIN-CONTAINING PROTEIN"/>
    <property type="match status" value="1"/>
</dbReference>
<keyword evidence="6" id="KW-1185">Reference proteome</keyword>
<accession>A0A194X2X2</accession>
<dbReference type="Pfam" id="PF00172">
    <property type="entry name" value="Zn_clus"/>
    <property type="match status" value="1"/>
</dbReference>
<name>A0A194X2X2_MOLSC</name>
<dbReference type="GeneID" id="28830978"/>
<dbReference type="InterPro" id="IPR053230">
    <property type="entry name" value="Trans_reg_galc"/>
</dbReference>
<feature type="region of interest" description="Disordered" evidence="3">
    <location>
        <begin position="1"/>
        <end position="44"/>
    </location>
</feature>